<dbReference type="Proteomes" id="UP000267342">
    <property type="component" value="Chromosome"/>
</dbReference>
<dbReference type="STRING" id="1123510.GCA_000620025_00417"/>
<dbReference type="KEGG" id="zpl:ZBT109_1422"/>
<proteinExistence type="inferred from homology"/>
<comment type="function">
    <text evidence="2">Functions as a ribosomal silencing factor. Interacts with ribosomal protein uL14 (rplN), blocking formation of intersubunit bridge B8. Prevents association of the 30S and 50S ribosomal subunits and the formation of functional ribosomes, thus repressing translation.</text>
</comment>
<evidence type="ECO:0000256" key="1">
    <source>
        <dbReference type="ARBA" id="ARBA00010574"/>
    </source>
</evidence>
<evidence type="ECO:0000313" key="4">
    <source>
        <dbReference type="Proteomes" id="UP000267342"/>
    </source>
</evidence>
<dbReference type="AlphaFoldDB" id="A0A348HEY0"/>
<dbReference type="Pfam" id="PF02410">
    <property type="entry name" value="RsfS"/>
    <property type="match status" value="1"/>
</dbReference>
<dbReference type="GO" id="GO:0042256">
    <property type="term" value="P:cytosolic ribosome assembly"/>
    <property type="evidence" value="ECO:0007669"/>
    <property type="project" value="UniProtKB-UniRule"/>
</dbReference>
<dbReference type="RefSeq" id="WP_027705763.1">
    <property type="nucleotide sequence ID" value="NZ_AP018933.1"/>
</dbReference>
<dbReference type="PANTHER" id="PTHR21043">
    <property type="entry name" value="IOJAP SUPERFAMILY ORTHOLOG"/>
    <property type="match status" value="1"/>
</dbReference>
<dbReference type="EMBL" id="AP018933">
    <property type="protein sequence ID" value="BBG30182.1"/>
    <property type="molecule type" value="Genomic_DNA"/>
</dbReference>
<comment type="subcellular location">
    <subcellularLocation>
        <location evidence="2">Cytoplasm</location>
    </subcellularLocation>
</comment>
<dbReference type="PANTHER" id="PTHR21043:SF0">
    <property type="entry name" value="MITOCHONDRIAL ASSEMBLY OF RIBOSOMAL LARGE SUBUNIT PROTEIN 1"/>
    <property type="match status" value="1"/>
</dbReference>
<dbReference type="GO" id="GO:0090071">
    <property type="term" value="P:negative regulation of ribosome biogenesis"/>
    <property type="evidence" value="ECO:0007669"/>
    <property type="project" value="UniProtKB-UniRule"/>
</dbReference>
<dbReference type="NCBIfam" id="TIGR00090">
    <property type="entry name" value="rsfS_iojap_ybeB"/>
    <property type="match status" value="1"/>
</dbReference>
<accession>A0A348HEY0</accession>
<dbReference type="SUPFAM" id="SSF81301">
    <property type="entry name" value="Nucleotidyltransferase"/>
    <property type="match status" value="1"/>
</dbReference>
<organism evidence="3 4">
    <name type="scientific">Zymobacter palmae</name>
    <dbReference type="NCBI Taxonomy" id="33074"/>
    <lineage>
        <taxon>Bacteria</taxon>
        <taxon>Pseudomonadati</taxon>
        <taxon>Pseudomonadota</taxon>
        <taxon>Gammaproteobacteria</taxon>
        <taxon>Oceanospirillales</taxon>
        <taxon>Halomonadaceae</taxon>
        <taxon>Zymobacter group</taxon>
        <taxon>Zymobacter</taxon>
    </lineage>
</organism>
<dbReference type="GO" id="GO:0043023">
    <property type="term" value="F:ribosomal large subunit binding"/>
    <property type="evidence" value="ECO:0007669"/>
    <property type="project" value="TreeGrafter"/>
</dbReference>
<dbReference type="InterPro" id="IPR004394">
    <property type="entry name" value="Iojap/RsfS/C7orf30"/>
</dbReference>
<evidence type="ECO:0000313" key="3">
    <source>
        <dbReference type="EMBL" id="BBG30182.1"/>
    </source>
</evidence>
<keyword evidence="2" id="KW-0963">Cytoplasm</keyword>
<keyword evidence="4" id="KW-1185">Reference proteome</keyword>
<dbReference type="GO" id="GO:0017148">
    <property type="term" value="P:negative regulation of translation"/>
    <property type="evidence" value="ECO:0007669"/>
    <property type="project" value="UniProtKB-UniRule"/>
</dbReference>
<dbReference type="InterPro" id="IPR043519">
    <property type="entry name" value="NT_sf"/>
</dbReference>
<name>A0A348HEY0_9GAMM</name>
<evidence type="ECO:0000256" key="2">
    <source>
        <dbReference type="HAMAP-Rule" id="MF_01477"/>
    </source>
</evidence>
<dbReference type="OrthoDB" id="9793681at2"/>
<comment type="similarity">
    <text evidence="1 2">Belongs to the Iojap/RsfS family.</text>
</comment>
<keyword evidence="2" id="KW-0810">Translation regulation</keyword>
<dbReference type="GO" id="GO:0005737">
    <property type="term" value="C:cytoplasm"/>
    <property type="evidence" value="ECO:0007669"/>
    <property type="project" value="UniProtKB-SubCell"/>
</dbReference>
<gene>
    <name evidence="2" type="primary">rsfS</name>
    <name evidence="3" type="ORF">ZBT109_1422</name>
</gene>
<comment type="subunit">
    <text evidence="2">Interacts with ribosomal protein uL14 (rplN).</text>
</comment>
<dbReference type="Gene3D" id="3.30.460.10">
    <property type="entry name" value="Beta Polymerase, domain 2"/>
    <property type="match status" value="1"/>
</dbReference>
<keyword evidence="2" id="KW-0678">Repressor</keyword>
<sequence length="120" mass="12995">MQTQALKTLVVDALEDLKGKDIVVLDVAHMTSVTDFMVIASGTSSRHVSAMADNVVEKAKHAGMQPLGVEGRQAQDWVLVDLGDVVAHVMTAEAREHYDLERLWGELPISTRDNAEGGQA</sequence>
<protein>
    <recommendedName>
        <fullName evidence="2">Ribosomal silencing factor RsfS</fullName>
    </recommendedName>
</protein>
<reference evidence="3 4" key="1">
    <citation type="submission" date="2018-09" db="EMBL/GenBank/DDBJ databases">
        <title>Zymobacter palmae IAM14233 (=T109) whole genome analysis.</title>
        <authorList>
            <person name="Yanase H."/>
        </authorList>
    </citation>
    <scope>NUCLEOTIDE SEQUENCE [LARGE SCALE GENOMIC DNA]</scope>
    <source>
        <strain evidence="3 4">IAM14233</strain>
    </source>
</reference>
<dbReference type="HAMAP" id="MF_01477">
    <property type="entry name" value="Iojap_RsfS"/>
    <property type="match status" value="1"/>
</dbReference>